<keyword evidence="1" id="KW-0732">Signal</keyword>
<evidence type="ECO:0000313" key="2">
    <source>
        <dbReference type="EnsemblMetazoa" id="SMAR002870-PA"/>
    </source>
</evidence>
<feature type="signal peptide" evidence="1">
    <location>
        <begin position="1"/>
        <end position="21"/>
    </location>
</feature>
<feature type="chain" id="PRO_5004579392" evidence="1">
    <location>
        <begin position="22"/>
        <end position="173"/>
    </location>
</feature>
<evidence type="ECO:0000256" key="1">
    <source>
        <dbReference type="SAM" id="SignalP"/>
    </source>
</evidence>
<evidence type="ECO:0000313" key="3">
    <source>
        <dbReference type="Proteomes" id="UP000014500"/>
    </source>
</evidence>
<accession>T1IPC1</accession>
<dbReference type="EnsemblMetazoa" id="SMAR002870-RA">
    <property type="protein sequence ID" value="SMAR002870-PA"/>
    <property type="gene ID" value="SMAR002870"/>
</dbReference>
<keyword evidence="3" id="KW-1185">Reference proteome</keyword>
<name>T1IPC1_STRMM</name>
<dbReference type="HOGENOM" id="CLU_1551530_0_0_1"/>
<sequence>CLWFLFSAIFLFIDDLGLVNSPRDAWKRPERLDAFYRLSLKSVACFKTGSKLRSVALPCGQIWNNVTGQPSLTRSTFSSATSTVAHVFFLLFSSTTMIFLWANDIVVVRIPKILTHDREDINEEMMEIEASMASVWQRRSGIFLFSWLFVLFNFDCFSRGHQYHFVLETLYEL</sequence>
<dbReference type="AlphaFoldDB" id="T1IPC1"/>
<protein>
    <submittedName>
        <fullName evidence="2">Uncharacterized protein</fullName>
    </submittedName>
</protein>
<dbReference type="EMBL" id="JH431254">
    <property type="status" value="NOT_ANNOTATED_CDS"/>
    <property type="molecule type" value="Genomic_DNA"/>
</dbReference>
<reference evidence="2" key="2">
    <citation type="submission" date="2015-02" db="UniProtKB">
        <authorList>
            <consortium name="EnsemblMetazoa"/>
        </authorList>
    </citation>
    <scope>IDENTIFICATION</scope>
</reference>
<proteinExistence type="predicted"/>
<reference evidence="3" key="1">
    <citation type="submission" date="2011-05" db="EMBL/GenBank/DDBJ databases">
        <authorList>
            <person name="Richards S.R."/>
            <person name="Qu J."/>
            <person name="Jiang H."/>
            <person name="Jhangiani S.N."/>
            <person name="Agravi P."/>
            <person name="Goodspeed R."/>
            <person name="Gross S."/>
            <person name="Mandapat C."/>
            <person name="Jackson L."/>
            <person name="Mathew T."/>
            <person name="Pu L."/>
            <person name="Thornton R."/>
            <person name="Saada N."/>
            <person name="Wilczek-Boney K.B."/>
            <person name="Lee S."/>
            <person name="Kovar C."/>
            <person name="Wu Y."/>
            <person name="Scherer S.E."/>
            <person name="Worley K.C."/>
            <person name="Muzny D.M."/>
            <person name="Gibbs R."/>
        </authorList>
    </citation>
    <scope>NUCLEOTIDE SEQUENCE</scope>
    <source>
        <strain evidence="3">Brora</strain>
    </source>
</reference>
<organism evidence="2 3">
    <name type="scientific">Strigamia maritima</name>
    <name type="common">European centipede</name>
    <name type="synonym">Geophilus maritimus</name>
    <dbReference type="NCBI Taxonomy" id="126957"/>
    <lineage>
        <taxon>Eukaryota</taxon>
        <taxon>Metazoa</taxon>
        <taxon>Ecdysozoa</taxon>
        <taxon>Arthropoda</taxon>
        <taxon>Myriapoda</taxon>
        <taxon>Chilopoda</taxon>
        <taxon>Pleurostigmophora</taxon>
        <taxon>Geophilomorpha</taxon>
        <taxon>Linotaeniidae</taxon>
        <taxon>Strigamia</taxon>
    </lineage>
</organism>
<dbReference type="Proteomes" id="UP000014500">
    <property type="component" value="Unassembled WGS sequence"/>
</dbReference>